<comment type="caution">
    <text evidence="3">The sequence shown here is derived from an EMBL/GenBank/DDBJ whole genome shotgun (WGS) entry which is preliminary data.</text>
</comment>
<keyword evidence="2" id="KW-1133">Transmembrane helix</keyword>
<dbReference type="AlphaFoldDB" id="A0A4U0SPI0"/>
<feature type="region of interest" description="Disordered" evidence="1">
    <location>
        <begin position="193"/>
        <end position="217"/>
    </location>
</feature>
<gene>
    <name evidence="3" type="ORF">FCI23_12505</name>
</gene>
<feature type="transmembrane region" description="Helical" evidence="2">
    <location>
        <begin position="135"/>
        <end position="157"/>
    </location>
</feature>
<keyword evidence="2" id="KW-0472">Membrane</keyword>
<feature type="transmembrane region" description="Helical" evidence="2">
    <location>
        <begin position="91"/>
        <end position="115"/>
    </location>
</feature>
<protein>
    <recommendedName>
        <fullName evidence="5">Transmembrane protein</fullName>
    </recommendedName>
</protein>
<dbReference type="Proteomes" id="UP000305778">
    <property type="component" value="Unassembled WGS sequence"/>
</dbReference>
<dbReference type="RefSeq" id="WP_136723592.1">
    <property type="nucleotide sequence ID" value="NZ_SUMC01000009.1"/>
</dbReference>
<organism evidence="3 4">
    <name type="scientific">Actinacidiphila oryziradicis</name>
    <dbReference type="NCBI Taxonomy" id="2571141"/>
    <lineage>
        <taxon>Bacteria</taxon>
        <taxon>Bacillati</taxon>
        <taxon>Actinomycetota</taxon>
        <taxon>Actinomycetes</taxon>
        <taxon>Kitasatosporales</taxon>
        <taxon>Streptomycetaceae</taxon>
        <taxon>Actinacidiphila</taxon>
    </lineage>
</organism>
<evidence type="ECO:0000256" key="1">
    <source>
        <dbReference type="SAM" id="MobiDB-lite"/>
    </source>
</evidence>
<dbReference type="EMBL" id="SUMC01000009">
    <property type="protein sequence ID" value="TKA11178.1"/>
    <property type="molecule type" value="Genomic_DNA"/>
</dbReference>
<evidence type="ECO:0000313" key="4">
    <source>
        <dbReference type="Proteomes" id="UP000305778"/>
    </source>
</evidence>
<sequence>MDSTPRLRADDRPEFEGVLDEALHSEEIQSRLRGSGTGLDSEQLRTLTLRAAEMIATAAAPEYGAYVALLDREHAASGADGDRTAARGAGLVPLLAVLVPFLAGIAALLLLALGYGLRAAGGGIAIAGPLIASGLIAAGVCVAALVVAVVGLLLTAVRGGSASRGGRVAEARAAWRSALRDRGVLPYLRRQLADQAPGDGGGGGGDATSEPPGRESV</sequence>
<dbReference type="OrthoDB" id="3868051at2"/>
<keyword evidence="2" id="KW-0812">Transmembrane</keyword>
<accession>A0A4U0SPI0</accession>
<evidence type="ECO:0000256" key="2">
    <source>
        <dbReference type="SAM" id="Phobius"/>
    </source>
</evidence>
<reference evidence="3 4" key="1">
    <citation type="submission" date="2019-04" db="EMBL/GenBank/DDBJ databases">
        <title>Streptomyces oryziradicis sp. nov., a novel actinomycete isolated from rhizosphere soil of rice (Oryza sativa L.).</title>
        <authorList>
            <person name="Li C."/>
        </authorList>
    </citation>
    <scope>NUCLEOTIDE SEQUENCE [LARGE SCALE GENOMIC DNA]</scope>
    <source>
        <strain evidence="3 4">NEAU-C40</strain>
    </source>
</reference>
<keyword evidence="4" id="KW-1185">Reference proteome</keyword>
<evidence type="ECO:0000313" key="3">
    <source>
        <dbReference type="EMBL" id="TKA11178.1"/>
    </source>
</evidence>
<name>A0A4U0SPI0_9ACTN</name>
<proteinExistence type="predicted"/>
<evidence type="ECO:0008006" key="5">
    <source>
        <dbReference type="Google" id="ProtNLM"/>
    </source>
</evidence>